<keyword evidence="5" id="KW-1185">Reference proteome</keyword>
<protein>
    <recommendedName>
        <fullName evidence="3">DUF676 domain-containing protein</fullName>
    </recommendedName>
</protein>
<evidence type="ECO:0000256" key="1">
    <source>
        <dbReference type="ARBA" id="ARBA00007920"/>
    </source>
</evidence>
<dbReference type="Proteomes" id="UP000449547">
    <property type="component" value="Unassembled WGS sequence"/>
</dbReference>
<dbReference type="SUPFAM" id="SSF53474">
    <property type="entry name" value="alpha/beta-Hydrolases"/>
    <property type="match status" value="1"/>
</dbReference>
<evidence type="ECO:0000313" key="5">
    <source>
        <dbReference type="Proteomes" id="UP000449547"/>
    </source>
</evidence>
<dbReference type="OMA" id="WGDYKGT"/>
<comment type="caution">
    <text evidence="4">The sequence shown here is derived from an EMBL/GenBank/DDBJ whole genome shotgun (WGS) entry which is preliminary data.</text>
</comment>
<dbReference type="InterPro" id="IPR007751">
    <property type="entry name" value="DUF676_lipase-like"/>
</dbReference>
<gene>
    <name evidence="4" type="ORF">DIURU_000491</name>
</gene>
<evidence type="ECO:0000313" key="4">
    <source>
        <dbReference type="EMBL" id="KAA8907804.1"/>
    </source>
</evidence>
<dbReference type="GeneID" id="54779144"/>
<dbReference type="Pfam" id="PF05057">
    <property type="entry name" value="DUF676"/>
    <property type="match status" value="1"/>
</dbReference>
<evidence type="ECO:0000256" key="2">
    <source>
        <dbReference type="SAM" id="MobiDB-lite"/>
    </source>
</evidence>
<dbReference type="InterPro" id="IPR029058">
    <property type="entry name" value="AB_hydrolase_fold"/>
</dbReference>
<proteinExistence type="inferred from homology"/>
<sequence length="440" mass="49855">MTVTVPHLSFAPLGTIAASSWNPTSTVRVWLTPFDSVNLIRSESQEMFTVGSSRLACEAASLGAMSGWRLLLFNRSNSNRVIDLDPEHHLEEAVITDKFSRFRERYEAPHYPIVLCHGFSGFDKLQLVPDLGIKSTDNELIQRGLFEVDYWYGIKEALSKLGATVLTAKVSAFGTIEDRAKELHTFIEAQTEELRQKSKSEVYHPTSSTTGHHHDGNQRFEGRESPENTSKADLVKINLISHSMGGLDSRYLIHKLHTDSSIKRSYKVASLTTISTPHHGSECADFIVDWIGNNKVLKKLCPPSVFEMTTEAMKKFNSKITDDPDVKYFSYGARFQPKWYNVFNLTWKIMAHQIKSNNKDKVLSDQLKKYMLENDGVVSVQSSHWGTYLGTLDEVDHLDLINWTNRTRNVVDKVLFAEEPKFNAIALYLEVADSLSKRGF</sequence>
<accession>A0A642UYK4</accession>
<dbReference type="PANTHER" id="PTHR11440">
    <property type="entry name" value="LECITHIN-CHOLESTEROL ACYLTRANSFERASE-RELATED"/>
    <property type="match status" value="1"/>
</dbReference>
<dbReference type="AlphaFoldDB" id="A0A642UYK4"/>
<dbReference type="Gene3D" id="3.40.50.1820">
    <property type="entry name" value="alpha/beta hydrolase"/>
    <property type="match status" value="1"/>
</dbReference>
<feature type="region of interest" description="Disordered" evidence="2">
    <location>
        <begin position="197"/>
        <end position="227"/>
    </location>
</feature>
<evidence type="ECO:0000259" key="3">
    <source>
        <dbReference type="Pfam" id="PF05057"/>
    </source>
</evidence>
<feature type="compositionally biased region" description="Basic and acidic residues" evidence="2">
    <location>
        <begin position="212"/>
        <end position="226"/>
    </location>
</feature>
<reference evidence="4 5" key="1">
    <citation type="submission" date="2019-07" db="EMBL/GenBank/DDBJ databases">
        <title>Genome assembly of two rare yeast pathogens: Diutina rugosa and Trichomonascus ciferrii.</title>
        <authorList>
            <person name="Mixao V."/>
            <person name="Saus E."/>
            <person name="Hansen A."/>
            <person name="Lass-Flor C."/>
            <person name="Gabaldon T."/>
        </authorList>
    </citation>
    <scope>NUCLEOTIDE SEQUENCE [LARGE SCALE GENOMIC DNA]</scope>
    <source>
        <strain evidence="4 5">CBS 613</strain>
    </source>
</reference>
<name>A0A642UYK4_DIURU</name>
<dbReference type="EMBL" id="SWFT01000019">
    <property type="protein sequence ID" value="KAA8907804.1"/>
    <property type="molecule type" value="Genomic_DNA"/>
</dbReference>
<dbReference type="OrthoDB" id="5592486at2759"/>
<feature type="domain" description="DUF676" evidence="3">
    <location>
        <begin position="232"/>
        <end position="303"/>
    </location>
</feature>
<dbReference type="VEuPathDB" id="FungiDB:DIURU_000491"/>
<comment type="similarity">
    <text evidence="1">Belongs to the putative lipase ROG1 family.</text>
</comment>
<dbReference type="RefSeq" id="XP_034014810.1">
    <property type="nucleotide sequence ID" value="XM_034157834.1"/>
</dbReference>
<organism evidence="4 5">
    <name type="scientific">Diutina rugosa</name>
    <name type="common">Yeast</name>
    <name type="synonym">Candida rugosa</name>
    <dbReference type="NCBI Taxonomy" id="5481"/>
    <lineage>
        <taxon>Eukaryota</taxon>
        <taxon>Fungi</taxon>
        <taxon>Dikarya</taxon>
        <taxon>Ascomycota</taxon>
        <taxon>Saccharomycotina</taxon>
        <taxon>Pichiomycetes</taxon>
        <taxon>Debaryomycetaceae</taxon>
        <taxon>Diutina</taxon>
    </lineage>
</organism>